<dbReference type="GO" id="GO:0046872">
    <property type="term" value="F:metal ion binding"/>
    <property type="evidence" value="ECO:0007669"/>
    <property type="project" value="UniProtKB-KW"/>
</dbReference>
<dbReference type="GO" id="GO:0016846">
    <property type="term" value="F:carbon-sulfur lyase activity"/>
    <property type="evidence" value="ECO:0007669"/>
    <property type="project" value="InterPro"/>
</dbReference>
<organism evidence="6 7">
    <name type="scientific">Emericella nidulans (strain FGSC A4 / ATCC 38163 / CBS 112.46 / NRRL 194 / M139)</name>
    <name type="common">Aspergillus nidulans</name>
    <dbReference type="NCBI Taxonomy" id="227321"/>
    <lineage>
        <taxon>Eukaryota</taxon>
        <taxon>Fungi</taxon>
        <taxon>Dikarya</taxon>
        <taxon>Ascomycota</taxon>
        <taxon>Pezizomycotina</taxon>
        <taxon>Eurotiomycetes</taxon>
        <taxon>Eurotiomycetidae</taxon>
        <taxon>Eurotiales</taxon>
        <taxon>Aspergillaceae</taxon>
        <taxon>Aspergillus</taxon>
        <taxon>Aspergillus subgen. Nidulantes</taxon>
    </lineage>
</organism>
<dbReference type="InterPro" id="IPR011057">
    <property type="entry name" value="Mss4-like_sf"/>
</dbReference>
<dbReference type="SUPFAM" id="SSF51316">
    <property type="entry name" value="Mss4-like"/>
    <property type="match status" value="1"/>
</dbReference>
<dbReference type="InParanoid" id="Q5B816"/>
<evidence type="ECO:0000256" key="4">
    <source>
        <dbReference type="ARBA" id="ARBA00023239"/>
    </source>
</evidence>
<dbReference type="Proteomes" id="UP000000560">
    <property type="component" value="Chromosome VI"/>
</dbReference>
<dbReference type="Pfam" id="PF04828">
    <property type="entry name" value="GFA"/>
    <property type="match status" value="1"/>
</dbReference>
<gene>
    <name evidence="6" type="ORF">ANIA_03314</name>
</gene>
<keyword evidence="7" id="KW-1185">Reference proteome</keyword>
<evidence type="ECO:0000256" key="2">
    <source>
        <dbReference type="ARBA" id="ARBA00022723"/>
    </source>
</evidence>
<protein>
    <recommendedName>
        <fullName evidence="5">CENP-V/GFA domain-containing protein</fullName>
    </recommendedName>
</protein>
<feature type="domain" description="CENP-V/GFA" evidence="5">
    <location>
        <begin position="23"/>
        <end position="123"/>
    </location>
</feature>
<dbReference type="RefSeq" id="XP_660918.1">
    <property type="nucleotide sequence ID" value="XM_655826.1"/>
</dbReference>
<evidence type="ECO:0000256" key="3">
    <source>
        <dbReference type="ARBA" id="ARBA00022833"/>
    </source>
</evidence>
<evidence type="ECO:0000313" key="7">
    <source>
        <dbReference type="Proteomes" id="UP000000560"/>
    </source>
</evidence>
<evidence type="ECO:0000259" key="5">
    <source>
        <dbReference type="PROSITE" id="PS51891"/>
    </source>
</evidence>
<keyword evidence="4" id="KW-0456">Lyase</keyword>
<sequence length="123" mass="13292">MLYPVVRRRLFSVLANNLKMPTYTGSCTCHKIEYNLTLNSPDDARTSLCHCKNCKKAFGTNYGPTAKVPKDALQLAKGSCERTVSVCGRRLLGRPGGIVAQGGVLLPDSGELDARDTYGIKSA</sequence>
<dbReference type="PANTHER" id="PTHR33337:SF40">
    <property type="entry name" value="CENP-V_GFA DOMAIN-CONTAINING PROTEIN-RELATED"/>
    <property type="match status" value="1"/>
</dbReference>
<accession>C8VHY5</accession>
<reference evidence="7" key="2">
    <citation type="journal article" date="2009" name="Fungal Genet. Biol.">
        <title>The 2008 update of the Aspergillus nidulans genome annotation: a community effort.</title>
        <authorList>
            <person name="Wortman J.R."/>
            <person name="Gilsenan J.M."/>
            <person name="Joardar V."/>
            <person name="Deegan J."/>
            <person name="Clutterbuck J."/>
            <person name="Andersen M.R."/>
            <person name="Archer D."/>
            <person name="Bencina M."/>
            <person name="Braus G."/>
            <person name="Coutinho P."/>
            <person name="von Dohren H."/>
            <person name="Doonan J."/>
            <person name="Driessen A.J."/>
            <person name="Durek P."/>
            <person name="Espeso E."/>
            <person name="Fekete E."/>
            <person name="Flipphi M."/>
            <person name="Estrada C.G."/>
            <person name="Geysens S."/>
            <person name="Goldman G."/>
            <person name="de Groot P.W."/>
            <person name="Hansen K."/>
            <person name="Harris S.D."/>
            <person name="Heinekamp T."/>
            <person name="Helmstaedt K."/>
            <person name="Henrissat B."/>
            <person name="Hofmann G."/>
            <person name="Homan T."/>
            <person name="Horio T."/>
            <person name="Horiuchi H."/>
            <person name="James S."/>
            <person name="Jones M."/>
            <person name="Karaffa L."/>
            <person name="Karanyi Z."/>
            <person name="Kato M."/>
            <person name="Keller N."/>
            <person name="Kelly D.E."/>
            <person name="Kiel J.A."/>
            <person name="Kim J.M."/>
            <person name="van der Klei I.J."/>
            <person name="Klis F.M."/>
            <person name="Kovalchuk A."/>
            <person name="Krasevec N."/>
            <person name="Kubicek C.P."/>
            <person name="Liu B."/>
            <person name="Maccabe A."/>
            <person name="Meyer V."/>
            <person name="Mirabito P."/>
            <person name="Miskei M."/>
            <person name="Mos M."/>
            <person name="Mullins J."/>
            <person name="Nelson D.R."/>
            <person name="Nielsen J."/>
            <person name="Oakley B.R."/>
            <person name="Osmani S.A."/>
            <person name="Pakula T."/>
            <person name="Paszewski A."/>
            <person name="Paulsen I."/>
            <person name="Pilsyk S."/>
            <person name="Pocsi I."/>
            <person name="Punt P.J."/>
            <person name="Ram A.F."/>
            <person name="Ren Q."/>
            <person name="Robellet X."/>
            <person name="Robson G."/>
            <person name="Seiboth B."/>
            <person name="van Solingen P."/>
            <person name="Specht T."/>
            <person name="Sun J."/>
            <person name="Taheri-Talesh N."/>
            <person name="Takeshita N."/>
            <person name="Ussery D."/>
            <person name="vanKuyk P.A."/>
            <person name="Visser H."/>
            <person name="van de Vondervoort P.J."/>
            <person name="de Vries R.P."/>
            <person name="Walton J."/>
            <person name="Xiang X."/>
            <person name="Xiong Y."/>
            <person name="Zeng A.P."/>
            <person name="Brandt B.W."/>
            <person name="Cornell M.J."/>
            <person name="van den Hondel C.A."/>
            <person name="Visser J."/>
            <person name="Oliver S.G."/>
            <person name="Turner G."/>
        </authorList>
    </citation>
    <scope>GENOME REANNOTATION</scope>
    <source>
        <strain evidence="7">FGSC A4 / ATCC 38163 / CBS 112.46 / NRRL 194 / M139</strain>
    </source>
</reference>
<dbReference type="InterPro" id="IPR006913">
    <property type="entry name" value="CENP-V/GFA"/>
</dbReference>
<reference evidence="7" key="1">
    <citation type="journal article" date="2005" name="Nature">
        <title>Sequencing of Aspergillus nidulans and comparative analysis with A. fumigatus and A. oryzae.</title>
        <authorList>
            <person name="Galagan J.E."/>
            <person name="Calvo S.E."/>
            <person name="Cuomo C."/>
            <person name="Ma L.J."/>
            <person name="Wortman J.R."/>
            <person name="Batzoglou S."/>
            <person name="Lee S.I."/>
            <person name="Basturkmen M."/>
            <person name="Spevak C.C."/>
            <person name="Clutterbuck J."/>
            <person name="Kapitonov V."/>
            <person name="Jurka J."/>
            <person name="Scazzocchio C."/>
            <person name="Farman M."/>
            <person name="Butler J."/>
            <person name="Purcell S."/>
            <person name="Harris S."/>
            <person name="Braus G.H."/>
            <person name="Draht O."/>
            <person name="Busch S."/>
            <person name="D'Enfert C."/>
            <person name="Bouchier C."/>
            <person name="Goldman G.H."/>
            <person name="Bell-Pedersen D."/>
            <person name="Griffiths-Jones S."/>
            <person name="Doonan J.H."/>
            <person name="Yu J."/>
            <person name="Vienken K."/>
            <person name="Pain A."/>
            <person name="Freitag M."/>
            <person name="Selker E.U."/>
            <person name="Archer D.B."/>
            <person name="Penalva M.A."/>
            <person name="Oakley B.R."/>
            <person name="Momany M."/>
            <person name="Tanaka T."/>
            <person name="Kumagai T."/>
            <person name="Asai K."/>
            <person name="Machida M."/>
            <person name="Nierman W.C."/>
            <person name="Denning D.W."/>
            <person name="Caddick M."/>
            <person name="Hynes M."/>
            <person name="Paoletti M."/>
            <person name="Fischer R."/>
            <person name="Miller B."/>
            <person name="Dyer P."/>
            <person name="Sachs M.S."/>
            <person name="Osmani S.A."/>
            <person name="Birren B.W."/>
        </authorList>
    </citation>
    <scope>NUCLEOTIDE SEQUENCE [LARGE SCALE GENOMIC DNA]</scope>
    <source>
        <strain evidence="7">FGSC A4 / ATCC 38163 / CBS 112.46 / NRRL 194 / M139</strain>
    </source>
</reference>
<dbReference type="AlphaFoldDB" id="Q5B816"/>
<evidence type="ECO:0000256" key="1">
    <source>
        <dbReference type="ARBA" id="ARBA00005495"/>
    </source>
</evidence>
<name>Q5B816_EMENI</name>
<dbReference type="GeneID" id="2874357"/>
<keyword evidence="3" id="KW-0862">Zinc</keyword>
<dbReference type="HOGENOM" id="CLU_2015243_0_0_1"/>
<dbReference type="OrthoDB" id="9985472at2759"/>
<dbReference type="EMBL" id="BN001306">
    <property type="protein sequence ID" value="CBF82973.1"/>
    <property type="molecule type" value="Genomic_DNA"/>
</dbReference>
<proteinExistence type="inferred from homology"/>
<dbReference type="PROSITE" id="PS51891">
    <property type="entry name" value="CENP_V_GFA"/>
    <property type="match status" value="1"/>
</dbReference>
<keyword evidence="2" id="KW-0479">Metal-binding</keyword>
<dbReference type="PANTHER" id="PTHR33337">
    <property type="entry name" value="GFA DOMAIN-CONTAINING PROTEIN"/>
    <property type="match status" value="1"/>
</dbReference>
<comment type="similarity">
    <text evidence="1">Belongs to the Gfa family.</text>
</comment>
<dbReference type="KEGG" id="ani:ANIA_03314"/>
<evidence type="ECO:0000313" key="6">
    <source>
        <dbReference type="EMBL" id="CBF82973.1"/>
    </source>
</evidence>
<accession>Q5B816</accession>
<dbReference type="Gene3D" id="3.90.1590.10">
    <property type="entry name" value="glutathione-dependent formaldehyde- activating enzyme (gfa)"/>
    <property type="match status" value="1"/>
</dbReference>
<dbReference type="STRING" id="227321.Q5B816"/>